<dbReference type="EMBL" id="JAPWTJ010003211">
    <property type="protein sequence ID" value="KAJ8960672.1"/>
    <property type="molecule type" value="Genomic_DNA"/>
</dbReference>
<organism evidence="3 4">
    <name type="scientific">Molorchus minor</name>
    <dbReference type="NCBI Taxonomy" id="1323400"/>
    <lineage>
        <taxon>Eukaryota</taxon>
        <taxon>Metazoa</taxon>
        <taxon>Ecdysozoa</taxon>
        <taxon>Arthropoda</taxon>
        <taxon>Hexapoda</taxon>
        <taxon>Insecta</taxon>
        <taxon>Pterygota</taxon>
        <taxon>Neoptera</taxon>
        <taxon>Endopterygota</taxon>
        <taxon>Coleoptera</taxon>
        <taxon>Polyphaga</taxon>
        <taxon>Cucujiformia</taxon>
        <taxon>Chrysomeloidea</taxon>
        <taxon>Cerambycidae</taxon>
        <taxon>Lamiinae</taxon>
        <taxon>Monochamini</taxon>
        <taxon>Molorchus</taxon>
    </lineage>
</organism>
<dbReference type="Pfam" id="PF14523">
    <property type="entry name" value="Syntaxin_2"/>
    <property type="match status" value="1"/>
</dbReference>
<name>A0ABQ9IRL5_9CUCU</name>
<reference evidence="3" key="1">
    <citation type="journal article" date="2023" name="Insect Mol. Biol.">
        <title>Genome sequencing provides insights into the evolution of gene families encoding plant cell wall-degrading enzymes in longhorned beetles.</title>
        <authorList>
            <person name="Shin N.R."/>
            <person name="Okamura Y."/>
            <person name="Kirsch R."/>
            <person name="Pauchet Y."/>
        </authorList>
    </citation>
    <scope>NUCLEOTIDE SEQUENCE</scope>
    <source>
        <strain evidence="3">MMC_N1</strain>
    </source>
</reference>
<evidence type="ECO:0000259" key="2">
    <source>
        <dbReference type="Pfam" id="PF14523"/>
    </source>
</evidence>
<feature type="compositionally biased region" description="Polar residues" evidence="1">
    <location>
        <begin position="1"/>
        <end position="14"/>
    </location>
</feature>
<comment type="caution">
    <text evidence="3">The sequence shown here is derived from an EMBL/GenBank/DDBJ whole genome shotgun (WGS) entry which is preliminary data.</text>
</comment>
<dbReference type="Proteomes" id="UP001162164">
    <property type="component" value="Unassembled WGS sequence"/>
</dbReference>
<feature type="domain" description="Syntaxin N-terminal" evidence="2">
    <location>
        <begin position="31"/>
        <end position="64"/>
    </location>
</feature>
<evidence type="ECO:0000313" key="4">
    <source>
        <dbReference type="Proteomes" id="UP001162164"/>
    </source>
</evidence>
<protein>
    <recommendedName>
        <fullName evidence="2">Syntaxin N-terminal domain-containing protein</fullName>
    </recommendedName>
</protein>
<keyword evidence="4" id="KW-1185">Reference proteome</keyword>
<accession>A0ABQ9IRL5</accession>
<sequence length="82" mass="9709">MDTSYSSYQNGNQTREQDFQKLSQSHRDKYSKISQNVSSMQRMVNQIGTHQDSPELRKQLVEKKNVKLYLESFIDVMEIEAY</sequence>
<feature type="region of interest" description="Disordered" evidence="1">
    <location>
        <begin position="1"/>
        <end position="28"/>
    </location>
</feature>
<feature type="compositionally biased region" description="Basic and acidic residues" evidence="1">
    <location>
        <begin position="15"/>
        <end position="28"/>
    </location>
</feature>
<dbReference type="InterPro" id="IPR006011">
    <property type="entry name" value="Syntaxin_N"/>
</dbReference>
<evidence type="ECO:0000313" key="3">
    <source>
        <dbReference type="EMBL" id="KAJ8960672.1"/>
    </source>
</evidence>
<gene>
    <name evidence="3" type="ORF">NQ317_018518</name>
</gene>
<evidence type="ECO:0000256" key="1">
    <source>
        <dbReference type="SAM" id="MobiDB-lite"/>
    </source>
</evidence>
<dbReference type="Gene3D" id="1.20.58.70">
    <property type="match status" value="1"/>
</dbReference>
<proteinExistence type="predicted"/>